<protein>
    <submittedName>
        <fullName evidence="1">Uncharacterized protein</fullName>
    </submittedName>
</protein>
<name>A0A330H6B5_9HYPH</name>
<accession>A0A330H6B5</accession>
<gene>
    <name evidence="1" type="ORF">DPM33_32850</name>
</gene>
<proteinExistence type="predicted"/>
<reference evidence="1 2" key="1">
    <citation type="submission" date="2018-07" db="EMBL/GenBank/DDBJ databases">
        <title>Diversity of Mesorhizobium strains in Brazil.</title>
        <authorList>
            <person name="Helene L.C.F."/>
            <person name="Dall'Agnol R."/>
            <person name="Delamuta J.R.M."/>
            <person name="Hungria M."/>
        </authorList>
    </citation>
    <scope>NUCLEOTIDE SEQUENCE [LARGE SCALE GENOMIC DNA]</scope>
    <source>
        <strain evidence="1 2">AC99b</strain>
    </source>
</reference>
<dbReference type="EMBL" id="QMBP01000027">
    <property type="protein sequence ID" value="RAZ83178.1"/>
    <property type="molecule type" value="Genomic_DNA"/>
</dbReference>
<dbReference type="AlphaFoldDB" id="A0A330H6B5"/>
<dbReference type="Proteomes" id="UP000251558">
    <property type="component" value="Unassembled WGS sequence"/>
</dbReference>
<organism evidence="1 2">
    <name type="scientific">Mesorhizobium hawassense</name>
    <dbReference type="NCBI Taxonomy" id="1209954"/>
    <lineage>
        <taxon>Bacteria</taxon>
        <taxon>Pseudomonadati</taxon>
        <taxon>Pseudomonadota</taxon>
        <taxon>Alphaproteobacteria</taxon>
        <taxon>Hyphomicrobiales</taxon>
        <taxon>Phyllobacteriaceae</taxon>
        <taxon>Mesorhizobium</taxon>
    </lineage>
</organism>
<evidence type="ECO:0000313" key="2">
    <source>
        <dbReference type="Proteomes" id="UP000251558"/>
    </source>
</evidence>
<keyword evidence="2" id="KW-1185">Reference proteome</keyword>
<evidence type="ECO:0000313" key="1">
    <source>
        <dbReference type="EMBL" id="RAZ83178.1"/>
    </source>
</evidence>
<sequence>MASEPIDTSASVELFRLLQKGQNKTDMPPRQPIPELGYRVSLWNQRRGGIEAATSVHCGAYSEYLSEDSQNIASLELTCMADAQPLEAGTLLALFHRFVEIWEPAWGSIWRDVQEGHPAGSREYPTRAQYAYYQQQQGLASQQRTVGKVLAVPNGRMWVDEAVASFLEEI</sequence>
<comment type="caution">
    <text evidence="1">The sequence shown here is derived from an EMBL/GenBank/DDBJ whole genome shotgun (WGS) entry which is preliminary data.</text>
</comment>